<organism evidence="3">
    <name type="scientific">Candidatus Nitrotoga fabula</name>
    <dbReference type="NCBI Taxonomy" id="2182327"/>
    <lineage>
        <taxon>Bacteria</taxon>
        <taxon>Pseudomonadati</taxon>
        <taxon>Pseudomonadota</taxon>
        <taxon>Betaproteobacteria</taxon>
        <taxon>Nitrosomonadales</taxon>
        <taxon>Gallionellaceae</taxon>
        <taxon>Candidatus Nitrotoga</taxon>
    </lineage>
</organism>
<dbReference type="InterPro" id="IPR010131">
    <property type="entry name" value="MdtP/NodT-like"/>
</dbReference>
<evidence type="ECO:0000256" key="2">
    <source>
        <dbReference type="RuleBase" id="RU362097"/>
    </source>
</evidence>
<evidence type="ECO:0000313" key="3">
    <source>
        <dbReference type="EMBL" id="SPS06381.1"/>
    </source>
</evidence>
<dbReference type="AlphaFoldDB" id="A0A2X0SG61"/>
<gene>
    <name evidence="3" type="ORF">NITFAB_1971</name>
</gene>
<dbReference type="Gene3D" id="2.20.200.10">
    <property type="entry name" value="Outer membrane efflux proteins (OEP)"/>
    <property type="match status" value="1"/>
</dbReference>
<dbReference type="Gene3D" id="1.20.1600.10">
    <property type="entry name" value="Outer membrane efflux proteins (OEP)"/>
    <property type="match status" value="1"/>
</dbReference>
<comment type="similarity">
    <text evidence="1 2">Belongs to the outer membrane factor (OMF) (TC 1.B.17) family.</text>
</comment>
<reference evidence="3" key="1">
    <citation type="submission" date="2018-05" db="EMBL/GenBank/DDBJ databases">
        <authorList>
            <person name="Lanie J.A."/>
            <person name="Ng W.-L."/>
            <person name="Kazmierczak K.M."/>
            <person name="Andrzejewski T.M."/>
            <person name="Davidsen T.M."/>
            <person name="Wayne K.J."/>
            <person name="Tettelin H."/>
            <person name="Glass J.I."/>
            <person name="Rusch D."/>
            <person name="Podicherti R."/>
            <person name="Tsui H.-C.T."/>
            <person name="Winkler M.E."/>
        </authorList>
    </citation>
    <scope>NUCLEOTIDE SEQUENCE</scope>
    <source>
        <strain evidence="3">KNB</strain>
    </source>
</reference>
<accession>A0A2X0SG61</accession>
<dbReference type="EMBL" id="LS423452">
    <property type="protein sequence ID" value="SPS06381.1"/>
    <property type="molecule type" value="Genomic_DNA"/>
</dbReference>
<keyword evidence="2" id="KW-0812">Transmembrane</keyword>
<dbReference type="PANTHER" id="PTHR30203">
    <property type="entry name" value="OUTER MEMBRANE CATION EFFLUX PROTEIN"/>
    <property type="match status" value="1"/>
</dbReference>
<name>A0A2X0SG61_9PROT</name>
<keyword evidence="2" id="KW-0564">Palmitate</keyword>
<dbReference type="InterPro" id="IPR003423">
    <property type="entry name" value="OMP_efflux"/>
</dbReference>
<dbReference type="GO" id="GO:0005886">
    <property type="term" value="C:plasma membrane"/>
    <property type="evidence" value="ECO:0007669"/>
    <property type="project" value="UniProtKB-SubCell"/>
</dbReference>
<keyword evidence="2" id="KW-1134">Transmembrane beta strand</keyword>
<keyword evidence="2" id="KW-0449">Lipoprotein</keyword>
<dbReference type="NCBIfam" id="TIGR01845">
    <property type="entry name" value="outer_NodT"/>
    <property type="match status" value="1"/>
</dbReference>
<evidence type="ECO:0000256" key="1">
    <source>
        <dbReference type="ARBA" id="ARBA00007613"/>
    </source>
</evidence>
<protein>
    <submittedName>
        <fullName evidence="3">Outer membrane protein</fullName>
    </submittedName>
</protein>
<sequence length="476" mass="51545">MKNFIILGLIVLNLAGCALGPDYKRPHVIPPASYKTPPPHWKFAKPGDHHPRGMWWEIFNDIQLNALVQRVSISNQNIHSSEAQYRQALALVNAARARYFPVISGTFANTRGQGTAATNSGVTIPGIPRSGITETNRLLATISWEADLWGRIGRTVESNQAAAEASAADLQSALLSIQSLLIQTYFQLRINDIQRQLLEQTAIAYQKSLNITQNRYSAGIAGRSDVVQAETQLKAIQAQALDLGVERAQFEHAIAVLIGKAPSNFTLKPSTVVPVLPELPPGFPSELLERRPDIAAAERRVQAANAQIGVAQAAFFPSLILGASTGYQSSVLADLLSSSQQIWSIGPNIAVALFDGGLRASQKEQAIALYNKSVADYRQTVLTGFQEVEDQLSTLRILHEEAKVQQAAKLAAQESVMLFHNQYKAGTVSYLNVVTAQASALDAEIRSLNITGRSLVASAILLKALGGDWRSASLPM</sequence>
<dbReference type="GO" id="GO:0015562">
    <property type="term" value="F:efflux transmembrane transporter activity"/>
    <property type="evidence" value="ECO:0007669"/>
    <property type="project" value="InterPro"/>
</dbReference>
<comment type="subcellular location">
    <subcellularLocation>
        <location evidence="2">Cell membrane</location>
        <topology evidence="2">Lipid-anchor</topology>
    </subcellularLocation>
</comment>
<proteinExistence type="inferred from homology"/>
<dbReference type="SUPFAM" id="SSF56954">
    <property type="entry name" value="Outer membrane efflux proteins (OEP)"/>
    <property type="match status" value="1"/>
</dbReference>
<keyword evidence="2" id="KW-0472">Membrane</keyword>
<dbReference type="PANTHER" id="PTHR30203:SF33">
    <property type="entry name" value="BLR4455 PROTEIN"/>
    <property type="match status" value="1"/>
</dbReference>
<dbReference type="Pfam" id="PF02321">
    <property type="entry name" value="OEP"/>
    <property type="match status" value="2"/>
</dbReference>